<reference evidence="6 7" key="1">
    <citation type="journal article" date="2015" name="Genome Announc.">
        <title>Expanding the biotechnology potential of lactobacilli through comparative genomics of 213 strains and associated genera.</title>
        <authorList>
            <person name="Sun Z."/>
            <person name="Harris H.M."/>
            <person name="McCann A."/>
            <person name="Guo C."/>
            <person name="Argimon S."/>
            <person name="Zhang W."/>
            <person name="Yang X."/>
            <person name="Jeffery I.B."/>
            <person name="Cooney J.C."/>
            <person name="Kagawa T.F."/>
            <person name="Liu W."/>
            <person name="Song Y."/>
            <person name="Salvetti E."/>
            <person name="Wrobel A."/>
            <person name="Rasinkangas P."/>
            <person name="Parkhill J."/>
            <person name="Rea M.C."/>
            <person name="O'Sullivan O."/>
            <person name="Ritari J."/>
            <person name="Douillard F.P."/>
            <person name="Paul Ross R."/>
            <person name="Yang R."/>
            <person name="Briner A.E."/>
            <person name="Felis G.E."/>
            <person name="de Vos W.M."/>
            <person name="Barrangou R."/>
            <person name="Klaenhammer T.R."/>
            <person name="Caufield P.W."/>
            <person name="Cui Y."/>
            <person name="Zhang H."/>
            <person name="O'Toole P.W."/>
        </authorList>
    </citation>
    <scope>NUCLEOTIDE SEQUENCE [LARGE SCALE GENOMIC DNA]</scope>
    <source>
        <strain evidence="6 7">DSM 5007</strain>
    </source>
</reference>
<accession>A0A0R1W7C4</accession>
<dbReference type="InterPro" id="IPR002065">
    <property type="entry name" value="TPX"/>
</dbReference>
<dbReference type="eggNOG" id="COG2077">
    <property type="taxonomic scope" value="Bacteria"/>
</dbReference>
<proteinExistence type="predicted"/>
<keyword evidence="1 6" id="KW-0560">Oxidoreductase</keyword>
<dbReference type="Pfam" id="PF00578">
    <property type="entry name" value="AhpC-TSA"/>
    <property type="match status" value="1"/>
</dbReference>
<dbReference type="CDD" id="cd03014">
    <property type="entry name" value="PRX_Atyp2cys"/>
    <property type="match status" value="1"/>
</dbReference>
<dbReference type="PROSITE" id="PS51352">
    <property type="entry name" value="THIOREDOXIN_2"/>
    <property type="match status" value="1"/>
</dbReference>
<feature type="domain" description="Thioredoxin" evidence="5">
    <location>
        <begin position="19"/>
        <end position="164"/>
    </location>
</feature>
<name>A0A0R1W7C4_9LACO</name>
<dbReference type="STRING" id="1423807.FD16_GL000052"/>
<evidence type="ECO:0000256" key="3">
    <source>
        <dbReference type="ARBA" id="ARBA00023157"/>
    </source>
</evidence>
<organism evidence="6 7">
    <name type="scientific">Paucilactobacillus suebicus DSM 5007 = KCTC 3549</name>
    <dbReference type="NCBI Taxonomy" id="1423807"/>
    <lineage>
        <taxon>Bacteria</taxon>
        <taxon>Bacillati</taxon>
        <taxon>Bacillota</taxon>
        <taxon>Bacilli</taxon>
        <taxon>Lactobacillales</taxon>
        <taxon>Lactobacillaceae</taxon>
        <taxon>Paucilactobacillus</taxon>
    </lineage>
</organism>
<keyword evidence="1 6" id="KW-0575">Peroxidase</keyword>
<dbReference type="Proteomes" id="UP000051820">
    <property type="component" value="Unassembled WGS sequence"/>
</dbReference>
<dbReference type="SUPFAM" id="SSF52833">
    <property type="entry name" value="Thioredoxin-like"/>
    <property type="match status" value="1"/>
</dbReference>
<keyword evidence="2" id="KW-0049">Antioxidant</keyword>
<dbReference type="PANTHER" id="PTHR43110">
    <property type="entry name" value="THIOL PEROXIDASE"/>
    <property type="match status" value="1"/>
</dbReference>
<keyword evidence="3" id="KW-1015">Disulfide bond</keyword>
<evidence type="ECO:0000256" key="2">
    <source>
        <dbReference type="ARBA" id="ARBA00022862"/>
    </source>
</evidence>
<dbReference type="InterPro" id="IPR013766">
    <property type="entry name" value="Thioredoxin_domain"/>
</dbReference>
<comment type="caution">
    <text evidence="6">The sequence shown here is derived from an EMBL/GenBank/DDBJ whole genome shotgun (WGS) entry which is preliminary data.</text>
</comment>
<dbReference type="InterPro" id="IPR000866">
    <property type="entry name" value="AhpC/TSA"/>
</dbReference>
<evidence type="ECO:0000313" key="7">
    <source>
        <dbReference type="Proteomes" id="UP000051820"/>
    </source>
</evidence>
<evidence type="ECO:0000259" key="5">
    <source>
        <dbReference type="PROSITE" id="PS51352"/>
    </source>
</evidence>
<dbReference type="EMBL" id="AZGF01000001">
    <property type="protein sequence ID" value="KRM13485.1"/>
    <property type="molecule type" value="Genomic_DNA"/>
</dbReference>
<dbReference type="Gene3D" id="3.40.30.10">
    <property type="entry name" value="Glutaredoxin"/>
    <property type="match status" value="1"/>
</dbReference>
<sequence length="166" mass="18680">MIVEITRRGQVETLVGNPPEVGEELPHFKVFNAEGQKVKTRDLLGKILLISVVPDINTRVCSIQTKKFNKTMDQYPDVKFITVSTNTTKQQAAWCAAEDVQQMEMMSDSEESFGYEMKLLVPNEGVLARSIFIVDGAGKIIYRQIVEEQTDEPNYLAAINALKKLI</sequence>
<dbReference type="GO" id="GO:0008379">
    <property type="term" value="F:thioredoxin peroxidase activity"/>
    <property type="evidence" value="ECO:0007669"/>
    <property type="project" value="InterPro"/>
</dbReference>
<dbReference type="InterPro" id="IPR036249">
    <property type="entry name" value="Thioredoxin-like_sf"/>
</dbReference>
<dbReference type="PATRIC" id="fig|1423807.3.peg.52"/>
<keyword evidence="7" id="KW-1185">Reference proteome</keyword>
<evidence type="ECO:0000256" key="4">
    <source>
        <dbReference type="ARBA" id="ARBA00023284"/>
    </source>
</evidence>
<dbReference type="AlphaFoldDB" id="A0A0R1W7C4"/>
<evidence type="ECO:0000313" key="6">
    <source>
        <dbReference type="EMBL" id="KRM13485.1"/>
    </source>
</evidence>
<evidence type="ECO:0000256" key="1">
    <source>
        <dbReference type="ARBA" id="ARBA00022559"/>
    </source>
</evidence>
<keyword evidence="4" id="KW-0676">Redox-active center</keyword>
<dbReference type="PANTHER" id="PTHR43110:SF1">
    <property type="entry name" value="THIOL PEROXIDASE"/>
    <property type="match status" value="1"/>
</dbReference>
<protein>
    <submittedName>
        <fullName evidence="6">Thiol peroxidase</fullName>
    </submittedName>
</protein>
<dbReference type="InterPro" id="IPR050455">
    <property type="entry name" value="Tpx_Peroxidase_subfamily"/>
</dbReference>
<gene>
    <name evidence="6" type="ORF">FD16_GL000052</name>
</gene>